<dbReference type="PANTHER" id="PTHR19372">
    <property type="entry name" value="SULFITE REDUCTASE"/>
    <property type="match status" value="1"/>
</dbReference>
<dbReference type="InterPro" id="IPR005066">
    <property type="entry name" value="MoCF_OxRdtse_dimer"/>
</dbReference>
<evidence type="ECO:0000313" key="8">
    <source>
        <dbReference type="EMBL" id="WTW65712.1"/>
    </source>
</evidence>
<dbReference type="SUPFAM" id="SSF56524">
    <property type="entry name" value="Oxidoreductase molybdopterin-binding domain"/>
    <property type="match status" value="1"/>
</dbReference>
<feature type="domain" description="Oxidoreductase molybdopterin-binding" evidence="6">
    <location>
        <begin position="55"/>
        <end position="228"/>
    </location>
</feature>
<evidence type="ECO:0000256" key="1">
    <source>
        <dbReference type="ARBA" id="ARBA00001924"/>
    </source>
</evidence>
<dbReference type="SUPFAM" id="SSF81296">
    <property type="entry name" value="E set domains"/>
    <property type="match status" value="1"/>
</dbReference>
<dbReference type="Pfam" id="PF00174">
    <property type="entry name" value="Oxidored_molyb"/>
    <property type="match status" value="1"/>
</dbReference>
<evidence type="ECO:0000256" key="2">
    <source>
        <dbReference type="ARBA" id="ARBA00022505"/>
    </source>
</evidence>
<dbReference type="Gene3D" id="2.60.40.650">
    <property type="match status" value="1"/>
</dbReference>
<dbReference type="InterPro" id="IPR014756">
    <property type="entry name" value="Ig_E-set"/>
</dbReference>
<evidence type="ECO:0000259" key="7">
    <source>
        <dbReference type="Pfam" id="PF03404"/>
    </source>
</evidence>
<organism evidence="8">
    <name type="scientific">Streptomyces sp. NBC_00003</name>
    <dbReference type="NCBI Taxonomy" id="2903608"/>
    <lineage>
        <taxon>Bacteria</taxon>
        <taxon>Bacillati</taxon>
        <taxon>Actinomycetota</taxon>
        <taxon>Actinomycetes</taxon>
        <taxon>Kitasatosporales</taxon>
        <taxon>Streptomycetaceae</taxon>
        <taxon>Streptomyces</taxon>
    </lineage>
</organism>
<sequence length="407" mass="44269">MDRRIGAISPPGRLADPAEGISSEELALATRNHGMPLEALRYDLTPPGLHYVLVHYDIPVADAHTWALTLCGRVRTPLTLDMAALRSFPAVTHRVTMECAGNGRALLMPRPVSQPWLVEGVGTAEWTGVPLRTLLAECGVAPGSVEVVFTGADHGLERGVEQDYQRSLPLVVATGRDPEVIVAYAMNGAPLPPQHGHPLRLVVPGWYGMAHVKWLREITVVDREFTGFQQHVAYRYRQSADDRGEPVTRIAPRALMVPPGFPDFMSRTRVVRPGPQLLEGRAWSGRAPVVRVEVSTDGGRGWHDAELTKTHGHAWAWRHWQAPWVVTPGAHVLSVRATDAEDNSQPLQQSWNRGGFGNNVVQRVAVLCEAAGAPDDGDQDAAGHLDSPTRTHVSSPAPSPPRSRAGS</sequence>
<evidence type="ECO:0000256" key="5">
    <source>
        <dbReference type="SAM" id="MobiDB-lite"/>
    </source>
</evidence>
<dbReference type="PRINTS" id="PR00407">
    <property type="entry name" value="EUMOPTERIN"/>
</dbReference>
<keyword evidence="3" id="KW-0479">Metal-binding</keyword>
<dbReference type="AlphaFoldDB" id="A0AAU2VEE8"/>
<dbReference type="InterPro" id="IPR008335">
    <property type="entry name" value="Mopterin_OxRdtase_euk"/>
</dbReference>
<keyword evidence="4" id="KW-0560">Oxidoreductase</keyword>
<dbReference type="PANTHER" id="PTHR19372:SF7">
    <property type="entry name" value="SULFITE OXIDASE, MITOCHONDRIAL"/>
    <property type="match status" value="1"/>
</dbReference>
<evidence type="ECO:0000256" key="3">
    <source>
        <dbReference type="ARBA" id="ARBA00022723"/>
    </source>
</evidence>
<comment type="cofactor">
    <cofactor evidence="1">
        <name>Mo-molybdopterin</name>
        <dbReference type="ChEBI" id="CHEBI:71302"/>
    </cofactor>
</comment>
<accession>A0AAU2VEE8</accession>
<feature type="region of interest" description="Disordered" evidence="5">
    <location>
        <begin position="371"/>
        <end position="407"/>
    </location>
</feature>
<dbReference type="EMBL" id="CP108318">
    <property type="protein sequence ID" value="WTW65712.1"/>
    <property type="molecule type" value="Genomic_DNA"/>
</dbReference>
<keyword evidence="2" id="KW-0500">Molybdenum</keyword>
<dbReference type="CDD" id="cd02110">
    <property type="entry name" value="SO_family_Moco_dimer"/>
    <property type="match status" value="1"/>
</dbReference>
<dbReference type="GO" id="GO:0006790">
    <property type="term" value="P:sulfur compound metabolic process"/>
    <property type="evidence" value="ECO:0007669"/>
    <property type="project" value="TreeGrafter"/>
</dbReference>
<evidence type="ECO:0000259" key="6">
    <source>
        <dbReference type="Pfam" id="PF00174"/>
    </source>
</evidence>
<dbReference type="InterPro" id="IPR036374">
    <property type="entry name" value="OxRdtase_Mopterin-bd_sf"/>
</dbReference>
<protein>
    <submittedName>
        <fullName evidence="8">Sulfite oxidase</fullName>
    </submittedName>
</protein>
<feature type="domain" description="Moybdenum cofactor oxidoreductase dimerisation" evidence="7">
    <location>
        <begin position="278"/>
        <end position="366"/>
    </location>
</feature>
<dbReference type="GO" id="GO:0030151">
    <property type="term" value="F:molybdenum ion binding"/>
    <property type="evidence" value="ECO:0007669"/>
    <property type="project" value="InterPro"/>
</dbReference>
<dbReference type="Pfam" id="PF03404">
    <property type="entry name" value="Mo-co_dimer"/>
    <property type="match status" value="1"/>
</dbReference>
<dbReference type="GO" id="GO:0043546">
    <property type="term" value="F:molybdopterin cofactor binding"/>
    <property type="evidence" value="ECO:0007669"/>
    <property type="project" value="TreeGrafter"/>
</dbReference>
<proteinExistence type="predicted"/>
<dbReference type="Gene3D" id="3.90.420.10">
    <property type="entry name" value="Oxidoreductase, molybdopterin-binding domain"/>
    <property type="match status" value="1"/>
</dbReference>
<evidence type="ECO:0000256" key="4">
    <source>
        <dbReference type="ARBA" id="ARBA00023002"/>
    </source>
</evidence>
<name>A0AAU2VEE8_9ACTN</name>
<dbReference type="GO" id="GO:0008482">
    <property type="term" value="F:sulfite oxidase activity"/>
    <property type="evidence" value="ECO:0007669"/>
    <property type="project" value="TreeGrafter"/>
</dbReference>
<dbReference type="GO" id="GO:0020037">
    <property type="term" value="F:heme binding"/>
    <property type="evidence" value="ECO:0007669"/>
    <property type="project" value="TreeGrafter"/>
</dbReference>
<reference evidence="8" key="1">
    <citation type="submission" date="2022-10" db="EMBL/GenBank/DDBJ databases">
        <title>The complete genomes of actinobacterial strains from the NBC collection.</title>
        <authorList>
            <person name="Joergensen T.S."/>
            <person name="Alvarez Arevalo M."/>
            <person name="Sterndorff E.B."/>
            <person name="Faurdal D."/>
            <person name="Vuksanovic O."/>
            <person name="Mourched A.-S."/>
            <person name="Charusanti P."/>
            <person name="Shaw S."/>
            <person name="Blin K."/>
            <person name="Weber T."/>
        </authorList>
    </citation>
    <scope>NUCLEOTIDE SEQUENCE</scope>
    <source>
        <strain evidence="8">NBC_00003</strain>
    </source>
</reference>
<dbReference type="InterPro" id="IPR000572">
    <property type="entry name" value="OxRdtase_Mopterin-bd_dom"/>
</dbReference>
<gene>
    <name evidence="8" type="ORF">OG549_36565</name>
</gene>